<accession>A0AAN9Y3E2</accession>
<dbReference type="Gene3D" id="2.60.40.150">
    <property type="entry name" value="C2 domain"/>
    <property type="match status" value="1"/>
</dbReference>
<sequence>MSLPAKDYPRYTEAYLILRCVRVQRSLKGRTETVVCESRTKNFRNTRDIEMDEHFVIDAKKTDLKNWNVTITAYDQDVYTKPSELASAAISLSRKYKEICSPKQGGIELTTLLKPVPKNVGNLLVGLSYLPTSQRLSVNIVRVANLPQPKKTTGSEYA</sequence>
<dbReference type="SUPFAM" id="SSF49562">
    <property type="entry name" value="C2 domain (Calcium/lipid-binding domain, CaLB)"/>
    <property type="match status" value="1"/>
</dbReference>
<name>A0AAN9Y3E2_9HEMI</name>
<dbReference type="AlphaFoldDB" id="A0AAN9Y3E2"/>
<dbReference type="CDD" id="cd00030">
    <property type="entry name" value="C2"/>
    <property type="match status" value="1"/>
</dbReference>
<protein>
    <submittedName>
        <fullName evidence="1">Uncharacterized protein</fullName>
    </submittedName>
</protein>
<dbReference type="Proteomes" id="UP001367676">
    <property type="component" value="Unassembled WGS sequence"/>
</dbReference>
<comment type="caution">
    <text evidence="1">The sequence shown here is derived from an EMBL/GenBank/DDBJ whole genome shotgun (WGS) entry which is preliminary data.</text>
</comment>
<dbReference type="EMBL" id="JBBCAQ010000033">
    <property type="protein sequence ID" value="KAK7582776.1"/>
    <property type="molecule type" value="Genomic_DNA"/>
</dbReference>
<gene>
    <name evidence="1" type="ORF">V9T40_014221</name>
</gene>
<keyword evidence="2" id="KW-1185">Reference proteome</keyword>
<organism evidence="1 2">
    <name type="scientific">Parthenolecanium corni</name>
    <dbReference type="NCBI Taxonomy" id="536013"/>
    <lineage>
        <taxon>Eukaryota</taxon>
        <taxon>Metazoa</taxon>
        <taxon>Ecdysozoa</taxon>
        <taxon>Arthropoda</taxon>
        <taxon>Hexapoda</taxon>
        <taxon>Insecta</taxon>
        <taxon>Pterygota</taxon>
        <taxon>Neoptera</taxon>
        <taxon>Paraneoptera</taxon>
        <taxon>Hemiptera</taxon>
        <taxon>Sternorrhyncha</taxon>
        <taxon>Coccoidea</taxon>
        <taxon>Coccidae</taxon>
        <taxon>Parthenolecanium</taxon>
    </lineage>
</organism>
<proteinExistence type="predicted"/>
<reference evidence="1 2" key="1">
    <citation type="submission" date="2024-03" db="EMBL/GenBank/DDBJ databases">
        <title>Adaptation during the transition from Ophiocordyceps entomopathogen to insect associate is accompanied by gene loss and intensified selection.</title>
        <authorList>
            <person name="Ward C.M."/>
            <person name="Onetto C.A."/>
            <person name="Borneman A.R."/>
        </authorList>
    </citation>
    <scope>NUCLEOTIDE SEQUENCE [LARGE SCALE GENOMIC DNA]</scope>
    <source>
        <strain evidence="1">AWRI1</strain>
        <tissue evidence="1">Single Adult Female</tissue>
    </source>
</reference>
<dbReference type="InterPro" id="IPR035892">
    <property type="entry name" value="C2_domain_sf"/>
</dbReference>
<evidence type="ECO:0000313" key="2">
    <source>
        <dbReference type="Proteomes" id="UP001367676"/>
    </source>
</evidence>
<evidence type="ECO:0000313" key="1">
    <source>
        <dbReference type="EMBL" id="KAK7582776.1"/>
    </source>
</evidence>